<organism evidence="1 2">
    <name type="scientific">Methylobacterium aquaticum</name>
    <dbReference type="NCBI Taxonomy" id="270351"/>
    <lineage>
        <taxon>Bacteria</taxon>
        <taxon>Pseudomonadati</taxon>
        <taxon>Pseudomonadota</taxon>
        <taxon>Alphaproteobacteria</taxon>
        <taxon>Hyphomicrobiales</taxon>
        <taxon>Methylobacteriaceae</taxon>
        <taxon>Methylobacterium</taxon>
    </lineage>
</organism>
<dbReference type="PATRIC" id="fig|270351.10.peg.415"/>
<gene>
    <name evidence="1" type="ORF">Maq22A_c02075</name>
</gene>
<protein>
    <submittedName>
        <fullName evidence="1">Uncharacterized protein</fullName>
    </submittedName>
</protein>
<dbReference type="AlphaFoldDB" id="A0A0C6FAS6"/>
<proteinExistence type="predicted"/>
<dbReference type="STRING" id="270351.Maq22A_c02075"/>
<reference evidence="1 2" key="1">
    <citation type="journal article" date="2015" name="Genome Announc.">
        <title>Complete Genome Sequence of Methylobacterium aquaticum Strain 22A, Isolated from Racomitrium japonicum Moss.</title>
        <authorList>
            <person name="Tani A."/>
            <person name="Ogura Y."/>
            <person name="Hayashi T."/>
            <person name="Kimbara K."/>
        </authorList>
    </citation>
    <scope>NUCLEOTIDE SEQUENCE [LARGE SCALE GENOMIC DNA]</scope>
    <source>
        <strain evidence="1 2">MA-22A</strain>
    </source>
</reference>
<name>A0A0C6FAS6_9HYPH</name>
<dbReference type="Proteomes" id="UP000061432">
    <property type="component" value="Chromosome"/>
</dbReference>
<sequence>MSRERDMSSREAGKLDIEPRSVGCAAGGAPAIEQFIHVFPEVYADIVAMVSTPATVVLEISEIAAHCAPRKTGDGEGLQ</sequence>
<accession>A0A0C6FAS6</accession>
<dbReference type="EMBL" id="AP014704">
    <property type="protein sequence ID" value="BAQ43902.1"/>
    <property type="molecule type" value="Genomic_DNA"/>
</dbReference>
<evidence type="ECO:0000313" key="2">
    <source>
        <dbReference type="Proteomes" id="UP000061432"/>
    </source>
</evidence>
<reference evidence="2" key="2">
    <citation type="submission" date="2015-01" db="EMBL/GenBank/DDBJ databases">
        <title>Complete genome sequence of Methylobacterium aquaticum strain 22A.</title>
        <authorList>
            <person name="Tani A."/>
            <person name="Ogura Y."/>
            <person name="Hayashi T."/>
        </authorList>
    </citation>
    <scope>NUCLEOTIDE SEQUENCE [LARGE SCALE GENOMIC DNA]</scope>
    <source>
        <strain evidence="2">MA-22A</strain>
    </source>
</reference>
<dbReference type="KEGG" id="maqu:Maq22A_c02075"/>
<evidence type="ECO:0000313" key="1">
    <source>
        <dbReference type="EMBL" id="BAQ43902.1"/>
    </source>
</evidence>